<protein>
    <submittedName>
        <fullName evidence="1">Ketoacyl-synt-domain-containing protein</fullName>
    </submittedName>
</protein>
<evidence type="ECO:0000313" key="1">
    <source>
        <dbReference type="EMBL" id="PWN49478.1"/>
    </source>
</evidence>
<proteinExistence type="predicted"/>
<sequence length="1535" mass="165455">MTRGQQELEPLAVVGVACRLPGANSPDEFWNLLMSGTDMCGVVPKDLFDVQDYYHSTGSARNRMGATTGNWFETKVKKEFDPRFFGLDREQSLNMDPQQRLSLMVAYEALEDAGWTPPNVNASSTSPAPRANDSSQDDRVGVFVAATCDDYTQNLSSDLTSHVFTGNARQFLAHRLSHFFGFQGPSQTLDTACNASFVALETACTKIRNGSCSSAIVGGVSVITQPQVSVGLDKAHFLSRTGQCKTLDEGADGYSRSDAVSFVVIKRLKDAMKQNDRIYAEILAIGTNHSGEAHSITHPHAPAQAALMSSLLEQSRVERKDVNMIEAHGTGTQAGDLNELTAIHNTFVKDAGREQGEELIFTSSKANIGHSEGASGLGALIKTVLIFKNATVPVHVGIRTNLNPKLEPLLTDGRIVFARDGHLPLRPALEHRAIAVCNNFGAAGGNTSVLLRQHRPSSSTETRLSTNSSDREVAVQLPFLISARSQAALQRMTIDLANFLHGKTSQDPRGGLLHDLSYTLCARRILHPHRKLILASTVDELREKLLGSLDEDSSQKSQTDLRETMKSLASEFQSVRAQVQRYDVIAIGFDLPLFEELTKESSKVSSEKYLRFASSFVLGSLLSKWGGEKPPTVRGGGGGGGFKARLGIDAVERAIERLDRLQDDSVDTNIGISSQASSAGFEAAGLSGTPFTSSLEDEILSKPWEKILAFLFQHCATSFAETFDARTAMKDIAPQARLISIPSYSWEREELYVPYLDRALVTPSWNDDPKFEVVPSAPKAGLEKPLSSLVTKIGEDVFRLEMDQRLGVTASILQAIQDTLGGGSDAKIRVERLELGSGFKLEEPLLFTLTELEGDEAEIGEGLVVDFTSSVQRDLVRASALVRQADLDPRDARGDQEFLQALVPFLSQQRLDIRDASGSSVVPQSIFYLTLSQIQSSSFLSKARMVSRHIISKDCTASLTTIRPGSCGSFRTLMEAVEQVLVWMASKESLGMGGPGIVLQGFLRRSGIEGDLFSNGSKGLELLTITEPFGIGKSTSSQVYVFDPNTAQLLGSVEGLQCVSVSVGGVPSSQKEVGGAVSSLIGSPIPSRASHPSSSSKSTRPISSSSRRLAVDSYDEDSEASSNEDPISSSSSQTDQTEATSISSSGEAERKPSSSKGDAAQLFLDLAASVIAEQTGAPAETVVTSCFADIGIDSLMSLAVLDRLREESELDLPGSLFIDCQDFEELRAFAKNACGAMGGVPESSDDERSEPERAEIAEQAAPEDPSVDDFNDTGGASAVVLCGRKVQGGGGLRPLFLVPDGSGTAAVFRNLPSMGGRLVYGLNSPFLREGAPGWNGGVEEIARYYISQMREKEPEGPYIVGGWSFGGVVSYEMVRQLTRSGIKVEALLLLDSPCPQKMPALPHTIIDWALGSNALAGLGIKKFSPTMTEHFRKAISTLSQYNPPSLGSELGLKVALLTAVQGVGADPKEVVNTNETVEWLFSSRKGLGAHGWDKLCSQESVDVVEFEANHFTMMERSLTPNWANPILDLLKRWGL</sequence>
<accession>A0ACD0NUF0</accession>
<evidence type="ECO:0000313" key="2">
    <source>
        <dbReference type="Proteomes" id="UP000245626"/>
    </source>
</evidence>
<organism evidence="1 2">
    <name type="scientific">Violaceomyces palustris</name>
    <dbReference type="NCBI Taxonomy" id="1673888"/>
    <lineage>
        <taxon>Eukaryota</taxon>
        <taxon>Fungi</taxon>
        <taxon>Dikarya</taxon>
        <taxon>Basidiomycota</taxon>
        <taxon>Ustilaginomycotina</taxon>
        <taxon>Ustilaginomycetes</taxon>
        <taxon>Violaceomycetales</taxon>
        <taxon>Violaceomycetaceae</taxon>
        <taxon>Violaceomyces</taxon>
    </lineage>
</organism>
<keyword evidence="2" id="KW-1185">Reference proteome</keyword>
<dbReference type="Proteomes" id="UP000245626">
    <property type="component" value="Unassembled WGS sequence"/>
</dbReference>
<name>A0ACD0NUF0_9BASI</name>
<gene>
    <name evidence="1" type="ORF">IE53DRAFT_388291</name>
</gene>
<reference evidence="1 2" key="1">
    <citation type="journal article" date="2018" name="Mol. Biol. Evol.">
        <title>Broad Genomic Sampling Reveals a Smut Pathogenic Ancestry of the Fungal Clade Ustilaginomycotina.</title>
        <authorList>
            <person name="Kijpornyongpan T."/>
            <person name="Mondo S.J."/>
            <person name="Barry K."/>
            <person name="Sandor L."/>
            <person name="Lee J."/>
            <person name="Lipzen A."/>
            <person name="Pangilinan J."/>
            <person name="LaButti K."/>
            <person name="Hainaut M."/>
            <person name="Henrissat B."/>
            <person name="Grigoriev I.V."/>
            <person name="Spatafora J.W."/>
            <person name="Aime M.C."/>
        </authorList>
    </citation>
    <scope>NUCLEOTIDE SEQUENCE [LARGE SCALE GENOMIC DNA]</scope>
    <source>
        <strain evidence="1 2">SA 807</strain>
    </source>
</reference>
<dbReference type="EMBL" id="KZ820045">
    <property type="protein sequence ID" value="PWN49478.1"/>
    <property type="molecule type" value="Genomic_DNA"/>
</dbReference>